<evidence type="ECO:0000259" key="2">
    <source>
        <dbReference type="Pfam" id="PF23559"/>
    </source>
</evidence>
<organism evidence="4 5">
    <name type="scientific">Rhamnella rubrinervis</name>
    <dbReference type="NCBI Taxonomy" id="2594499"/>
    <lineage>
        <taxon>Eukaryota</taxon>
        <taxon>Viridiplantae</taxon>
        <taxon>Streptophyta</taxon>
        <taxon>Embryophyta</taxon>
        <taxon>Tracheophyta</taxon>
        <taxon>Spermatophyta</taxon>
        <taxon>Magnoliopsida</taxon>
        <taxon>eudicotyledons</taxon>
        <taxon>Gunneridae</taxon>
        <taxon>Pentapetalae</taxon>
        <taxon>rosids</taxon>
        <taxon>fabids</taxon>
        <taxon>Rosales</taxon>
        <taxon>Rhamnaceae</taxon>
        <taxon>rhamnoid group</taxon>
        <taxon>Rhamneae</taxon>
        <taxon>Rhamnella</taxon>
    </lineage>
</organism>
<dbReference type="InterPro" id="IPR032675">
    <property type="entry name" value="LRR_dom_sf"/>
</dbReference>
<dbReference type="InterPro" id="IPR056789">
    <property type="entry name" value="LRR_R13L1-DRL21"/>
</dbReference>
<feature type="domain" description="R13L1/DRL21-like LRR repeat region" evidence="3">
    <location>
        <begin position="355"/>
        <end position="479"/>
    </location>
</feature>
<comment type="caution">
    <text evidence="4">The sequence shown here is derived from an EMBL/GenBank/DDBJ whole genome shotgun (WGS) entry which is preliminary data.</text>
</comment>
<dbReference type="SUPFAM" id="SSF52058">
    <property type="entry name" value="L domain-like"/>
    <property type="match status" value="1"/>
</dbReference>
<reference evidence="4" key="1">
    <citation type="submission" date="2020-03" db="EMBL/GenBank/DDBJ databases">
        <title>A high-quality chromosome-level genome assembly of a woody plant with both climbing and erect habits, Rhamnella rubrinervis.</title>
        <authorList>
            <person name="Lu Z."/>
            <person name="Yang Y."/>
            <person name="Zhu X."/>
            <person name="Sun Y."/>
        </authorList>
    </citation>
    <scope>NUCLEOTIDE SEQUENCE</scope>
    <source>
        <strain evidence="4">BYM</strain>
        <tissue evidence="4">Leaf</tissue>
    </source>
</reference>
<dbReference type="Gene3D" id="3.80.10.10">
    <property type="entry name" value="Ribonuclease Inhibitor"/>
    <property type="match status" value="2"/>
</dbReference>
<accession>A0A8K0MTR7</accession>
<name>A0A8K0MTR7_9ROSA</name>
<dbReference type="AlphaFoldDB" id="A0A8K0MTR7"/>
<dbReference type="EMBL" id="VOIH02000001">
    <property type="protein sequence ID" value="KAF3457763.1"/>
    <property type="molecule type" value="Genomic_DNA"/>
</dbReference>
<dbReference type="Pfam" id="PF25019">
    <property type="entry name" value="LRR_R13L1-DRL21"/>
    <property type="match status" value="1"/>
</dbReference>
<keyword evidence="5" id="KW-1185">Reference proteome</keyword>
<evidence type="ECO:0000256" key="1">
    <source>
        <dbReference type="ARBA" id="ARBA00022737"/>
    </source>
</evidence>
<evidence type="ECO:0000259" key="3">
    <source>
        <dbReference type="Pfam" id="PF25019"/>
    </source>
</evidence>
<dbReference type="OrthoDB" id="1935327at2759"/>
<dbReference type="Pfam" id="PF23559">
    <property type="entry name" value="WHD_DRP"/>
    <property type="match status" value="1"/>
</dbReference>
<gene>
    <name evidence="4" type="ORF">FNV43_RR02422</name>
</gene>
<dbReference type="InterPro" id="IPR001611">
    <property type="entry name" value="Leu-rich_rpt"/>
</dbReference>
<dbReference type="Pfam" id="PF13855">
    <property type="entry name" value="LRR_8"/>
    <property type="match status" value="1"/>
</dbReference>
<dbReference type="Proteomes" id="UP000796880">
    <property type="component" value="Unassembled WGS sequence"/>
</dbReference>
<evidence type="ECO:0000313" key="5">
    <source>
        <dbReference type="Proteomes" id="UP000796880"/>
    </source>
</evidence>
<protein>
    <submittedName>
        <fullName evidence="4">Uncharacterized protein</fullName>
    </submittedName>
</protein>
<keyword evidence="1" id="KW-0677">Repeat</keyword>
<proteinExistence type="predicted"/>
<evidence type="ECO:0000313" key="4">
    <source>
        <dbReference type="EMBL" id="KAF3457763.1"/>
    </source>
</evidence>
<dbReference type="PANTHER" id="PTHR47186:SF24">
    <property type="entry name" value="DISEASE RESISTANCE RPP13-LIKE PROTEIN 1"/>
    <property type="match status" value="1"/>
</dbReference>
<dbReference type="PANTHER" id="PTHR47186">
    <property type="entry name" value="LEUCINE-RICH REPEAT-CONTAINING PROTEIN 57"/>
    <property type="match status" value="1"/>
</dbReference>
<feature type="domain" description="Disease resistance protein winged helix" evidence="2">
    <location>
        <begin position="85"/>
        <end position="138"/>
    </location>
</feature>
<dbReference type="InterPro" id="IPR058922">
    <property type="entry name" value="WHD_DRP"/>
</dbReference>
<sequence>MSNFDESDQLDELKIGHFETAAYSGFKKERPKRGQAKTTIITVPNVSKAEFQKIVMKHTTSGHEKDKDFDILPEHLKWLLQYCLLFQSGYEFRKDKMVQLWAAEGFIRDRHLQRWEDMGSVYFNTLVAMEFIMPSRYDNIVDFTCTSDDFVEFDHDDSNWLYKLNNTKLQDVSFLDGHVTVASHKLHEVTDRTLHLSLNCKDIDCFTLISLEKFKQLQTLLLLPGYGSSVREIHRELFLSLRSLRTLDLSQTLISELPSSIGNVKSLQYLDVSHTLIKRLPESIDCLHNLQTLKLKGCLNLVGLPKGMKKLTKLRHLELDILRQLVSMPSNIGNLTNLRTLSAFLVGKDDGFRFGELKYLNGLGGTLCISRLENINSKEEAENGALFEKLYLRELELRWSDMRVEKAEEEEEILECLQPCFDLKELRILCYGGSKLPSWICNPSFDHLIGITIYKCKNCQLLPSLGVLPALKFLHISEMNEVKEINHQFHRNGSPQGRRAFFKLEIFAIDVMLNVEEWIGVEVGDLPSLRKLMVESCSKLVALPPLSSLNSLKHLEIKHCPMLHSLPDEGLPASLEFLLINDCPKLKERCSKAEGQDWGKIADVRSIWVDHQNMQ</sequence>